<comment type="caution">
    <text evidence="2">The sequence shown here is derived from an EMBL/GenBank/DDBJ whole genome shotgun (WGS) entry which is preliminary data.</text>
</comment>
<evidence type="ECO:0000313" key="3">
    <source>
        <dbReference type="Proteomes" id="UP000015453"/>
    </source>
</evidence>
<keyword evidence="1" id="KW-0175">Coiled coil</keyword>
<protein>
    <submittedName>
        <fullName evidence="2">Uncharacterized protein</fullName>
    </submittedName>
</protein>
<dbReference type="EMBL" id="AUSU01002731">
    <property type="protein sequence ID" value="EPS68190.1"/>
    <property type="molecule type" value="Genomic_DNA"/>
</dbReference>
<accession>S8CN90</accession>
<evidence type="ECO:0000256" key="1">
    <source>
        <dbReference type="SAM" id="Coils"/>
    </source>
</evidence>
<sequence>WLVQIVKYKDFITNGEPAFKDDVEFMYTVNSYLFYIKGQDASADALDEACIRELTEWKVKVEETVKGLEESVKELELKLEGFNGGPSQKEVLEQERTVLEEDVSKFHRIIEKLDGQLAEAQKKLDEKDKALEVKVEDRKRICLENDELKKKIEEQGINLRDAERMKRELQALDRDIEETEVARNGWEEKVWELDSQIAHKFNELERSTMDANQAIRRLLKLEGCFQYKLNGHGCTASEVLGSDYKSILKPALASFSEDTKKSSMEKFEELITLRQQATESAARLVEKQHRVASLRSHINEMEDLLSALKKEAQDHASRPGAEARKLEEDVEREAHKLTLVEKEAAEFLKKSKEELREAMEDTEKEINLCAQQLFHLVNSVSIYKDTMLSKIDQLKRDHVETARFVAQIYRG</sequence>
<feature type="coiled-coil region" evidence="1">
    <location>
        <begin position="291"/>
        <end position="372"/>
    </location>
</feature>
<name>S8CN90_9LAMI</name>
<feature type="coiled-coil region" evidence="1">
    <location>
        <begin position="110"/>
        <end position="189"/>
    </location>
</feature>
<dbReference type="InterPro" id="IPR055307">
    <property type="entry name" value="NDC80_plants"/>
</dbReference>
<dbReference type="PANTHER" id="PTHR46681">
    <property type="entry name" value="KINETOCHORE PROTEIN NDC80 HOMOLOG"/>
    <property type="match status" value="1"/>
</dbReference>
<keyword evidence="3" id="KW-1185">Reference proteome</keyword>
<evidence type="ECO:0000313" key="2">
    <source>
        <dbReference type="EMBL" id="EPS68190.1"/>
    </source>
</evidence>
<gene>
    <name evidence="2" type="ORF">M569_06581</name>
</gene>
<proteinExistence type="predicted"/>
<dbReference type="PANTHER" id="PTHR46681:SF1">
    <property type="entry name" value="KINETOCHORE PROTEIN NDC80 HOMOLOG"/>
    <property type="match status" value="1"/>
</dbReference>
<feature type="non-terminal residue" evidence="2">
    <location>
        <position position="1"/>
    </location>
</feature>
<organism evidence="2 3">
    <name type="scientific">Genlisea aurea</name>
    <dbReference type="NCBI Taxonomy" id="192259"/>
    <lineage>
        <taxon>Eukaryota</taxon>
        <taxon>Viridiplantae</taxon>
        <taxon>Streptophyta</taxon>
        <taxon>Embryophyta</taxon>
        <taxon>Tracheophyta</taxon>
        <taxon>Spermatophyta</taxon>
        <taxon>Magnoliopsida</taxon>
        <taxon>eudicotyledons</taxon>
        <taxon>Gunneridae</taxon>
        <taxon>Pentapetalae</taxon>
        <taxon>asterids</taxon>
        <taxon>lamiids</taxon>
        <taxon>Lamiales</taxon>
        <taxon>Lentibulariaceae</taxon>
        <taxon>Genlisea</taxon>
    </lineage>
</organism>
<dbReference type="OrthoDB" id="7459479at2759"/>
<dbReference type="Proteomes" id="UP000015453">
    <property type="component" value="Unassembled WGS sequence"/>
</dbReference>
<dbReference type="AlphaFoldDB" id="S8CN90"/>
<reference evidence="2 3" key="1">
    <citation type="journal article" date="2013" name="BMC Genomics">
        <title>The miniature genome of a carnivorous plant Genlisea aurea contains a low number of genes and short non-coding sequences.</title>
        <authorList>
            <person name="Leushkin E.V."/>
            <person name="Sutormin R.A."/>
            <person name="Nabieva E.R."/>
            <person name="Penin A.A."/>
            <person name="Kondrashov A.S."/>
            <person name="Logacheva M.D."/>
        </authorList>
    </citation>
    <scope>NUCLEOTIDE SEQUENCE [LARGE SCALE GENOMIC DNA]</scope>
</reference>